<reference evidence="1 2" key="1">
    <citation type="journal article" date="2015" name="Proc. Natl. Acad. Sci. U.S.A.">
        <title>The resurrection genome of Boea hygrometrica: A blueprint for survival of dehydration.</title>
        <authorList>
            <person name="Xiao L."/>
            <person name="Yang G."/>
            <person name="Zhang L."/>
            <person name="Yang X."/>
            <person name="Zhao S."/>
            <person name="Ji Z."/>
            <person name="Zhou Q."/>
            <person name="Hu M."/>
            <person name="Wang Y."/>
            <person name="Chen M."/>
            <person name="Xu Y."/>
            <person name="Jin H."/>
            <person name="Xiao X."/>
            <person name="Hu G."/>
            <person name="Bao F."/>
            <person name="Hu Y."/>
            <person name="Wan P."/>
            <person name="Li L."/>
            <person name="Deng X."/>
            <person name="Kuang T."/>
            <person name="Xiang C."/>
            <person name="Zhu J.K."/>
            <person name="Oliver M.J."/>
            <person name="He Y."/>
        </authorList>
    </citation>
    <scope>NUCLEOTIDE SEQUENCE [LARGE SCALE GENOMIC DNA]</scope>
    <source>
        <strain evidence="2">cv. XS01</strain>
    </source>
</reference>
<protein>
    <submittedName>
        <fullName evidence="1">Uncharacterized protein</fullName>
    </submittedName>
</protein>
<name>A0A2Z7CYJ0_9LAMI</name>
<dbReference type="AlphaFoldDB" id="A0A2Z7CYJ0"/>
<keyword evidence="2" id="KW-1185">Reference proteome</keyword>
<accession>A0A2Z7CYJ0</accession>
<organism evidence="1 2">
    <name type="scientific">Dorcoceras hygrometricum</name>
    <dbReference type="NCBI Taxonomy" id="472368"/>
    <lineage>
        <taxon>Eukaryota</taxon>
        <taxon>Viridiplantae</taxon>
        <taxon>Streptophyta</taxon>
        <taxon>Embryophyta</taxon>
        <taxon>Tracheophyta</taxon>
        <taxon>Spermatophyta</taxon>
        <taxon>Magnoliopsida</taxon>
        <taxon>eudicotyledons</taxon>
        <taxon>Gunneridae</taxon>
        <taxon>Pentapetalae</taxon>
        <taxon>asterids</taxon>
        <taxon>lamiids</taxon>
        <taxon>Lamiales</taxon>
        <taxon>Gesneriaceae</taxon>
        <taxon>Didymocarpoideae</taxon>
        <taxon>Trichosporeae</taxon>
        <taxon>Loxocarpinae</taxon>
        <taxon>Dorcoceras</taxon>
    </lineage>
</organism>
<proteinExistence type="predicted"/>
<dbReference type="EMBL" id="KQ992984">
    <property type="protein sequence ID" value="KZV49729.1"/>
    <property type="molecule type" value="Genomic_DNA"/>
</dbReference>
<gene>
    <name evidence="1" type="ORF">F511_23347</name>
</gene>
<sequence>MASAFITNALQVNFDSVLGIQDNEGMVQMFRAPEATGLRGFLGCPYVLYEQELEQFFDTTIVQDGDITCAVSGKYVAIYEDRFAGVFNLPTGGLTDLSEVPNDLKRTTSRRSVSKEKDFVLISVEKDFVPISVVAPISVVPAEHPNAHKRKAPKRKLRMTAGSDDEIVEKEPAVETVVVKQKETTSADDVDINIEQVIAETAQLDTYVVDSDVAEGIALETDLAEPVVERSDDITVEISERSTAATDEESMSIEDLLQQIPGDAMLPSVLAAEPTKIKFSNGISIPGVANRDCLKANLPNIALSDKGKAPLVEAGVVKGHPAREMVQLIFGDIEFLIQLREQVIDEVSAFFNSFSIDG</sequence>
<evidence type="ECO:0000313" key="1">
    <source>
        <dbReference type="EMBL" id="KZV49729.1"/>
    </source>
</evidence>
<dbReference type="Proteomes" id="UP000250235">
    <property type="component" value="Unassembled WGS sequence"/>
</dbReference>
<evidence type="ECO:0000313" key="2">
    <source>
        <dbReference type="Proteomes" id="UP000250235"/>
    </source>
</evidence>